<organism evidence="2 3">
    <name type="scientific">Enterococcus devriesei</name>
    <dbReference type="NCBI Taxonomy" id="319970"/>
    <lineage>
        <taxon>Bacteria</taxon>
        <taxon>Bacillati</taxon>
        <taxon>Bacillota</taxon>
        <taxon>Bacilli</taxon>
        <taxon>Lactobacillales</taxon>
        <taxon>Enterococcaceae</taxon>
        <taxon>Enterococcus</taxon>
    </lineage>
</organism>
<dbReference type="AlphaFoldDB" id="A0A1L8SZD2"/>
<accession>A0A1L8SZD2</accession>
<proteinExistence type="inferred from homology"/>
<dbReference type="EMBL" id="JXKM01000001">
    <property type="protein sequence ID" value="OJG37366.1"/>
    <property type="molecule type" value="Genomic_DNA"/>
</dbReference>
<dbReference type="PANTHER" id="PTHR34297">
    <property type="entry name" value="HYPOTHETICAL CYTOSOLIC PROTEIN-RELATED"/>
    <property type="match status" value="1"/>
</dbReference>
<dbReference type="STRING" id="319970.RV00_GL000323"/>
<sequence>MTDEKNLVLGESPELGEIIIAPEVIEVIIGIAASKVDGVYGMRGSLASNVTELLGKSAHGKGVYLKNDEDGLKVDIYSYFDYGTSVPKVAMAMQERVKQQVLFMTDIALTEVNIHVVGVVAEKMEQPTLEELFNDEEENNE</sequence>
<keyword evidence="3" id="KW-1185">Reference proteome</keyword>
<dbReference type="InterPro" id="IPR005531">
    <property type="entry name" value="Asp23"/>
</dbReference>
<reference evidence="2 3" key="1">
    <citation type="submission" date="2014-12" db="EMBL/GenBank/DDBJ databases">
        <title>Draft genome sequences of 29 type strains of Enterococci.</title>
        <authorList>
            <person name="Zhong Z."/>
            <person name="Sun Z."/>
            <person name="Liu W."/>
            <person name="Zhang W."/>
            <person name="Zhang H."/>
        </authorList>
    </citation>
    <scope>NUCLEOTIDE SEQUENCE [LARGE SCALE GENOMIC DNA]</scope>
    <source>
        <strain evidence="2 3">DSM 22802</strain>
    </source>
</reference>
<dbReference type="RefSeq" id="WP_071860857.1">
    <property type="nucleotide sequence ID" value="NZ_CAURXW010000020.1"/>
</dbReference>
<comment type="similarity">
    <text evidence="1">Belongs to the asp23 family.</text>
</comment>
<evidence type="ECO:0000313" key="2">
    <source>
        <dbReference type="EMBL" id="OJG37366.1"/>
    </source>
</evidence>
<dbReference type="PANTHER" id="PTHR34297:SF1">
    <property type="entry name" value="ASP23_GLS24 FAMILY ENVELOPE STRESS RESPONSE PROTEIN"/>
    <property type="match status" value="1"/>
</dbReference>
<dbReference type="OrthoDB" id="9793465at2"/>
<dbReference type="Proteomes" id="UP000183700">
    <property type="component" value="Unassembled WGS sequence"/>
</dbReference>
<evidence type="ECO:0000256" key="1">
    <source>
        <dbReference type="ARBA" id="ARBA00005721"/>
    </source>
</evidence>
<gene>
    <name evidence="2" type="ORF">RV00_GL000323</name>
</gene>
<protein>
    <recommendedName>
        <fullName evidence="4">Asp</fullName>
    </recommendedName>
</protein>
<dbReference type="Pfam" id="PF03780">
    <property type="entry name" value="Asp23"/>
    <property type="match status" value="1"/>
</dbReference>
<name>A0A1L8SZD2_9ENTE</name>
<evidence type="ECO:0000313" key="3">
    <source>
        <dbReference type="Proteomes" id="UP000183700"/>
    </source>
</evidence>
<evidence type="ECO:0008006" key="4">
    <source>
        <dbReference type="Google" id="ProtNLM"/>
    </source>
</evidence>
<comment type="caution">
    <text evidence="2">The sequence shown here is derived from an EMBL/GenBank/DDBJ whole genome shotgun (WGS) entry which is preliminary data.</text>
</comment>